<dbReference type="InterPro" id="IPR043132">
    <property type="entry name" value="BCAT-like_C"/>
</dbReference>
<dbReference type="InterPro" id="IPR050571">
    <property type="entry name" value="Class-IV_PLP-Dep_Aminotrnsfr"/>
</dbReference>
<comment type="cofactor">
    <cofactor evidence="1">
        <name>pyridoxal 5'-phosphate</name>
        <dbReference type="ChEBI" id="CHEBI:597326"/>
    </cofactor>
</comment>
<comment type="similarity">
    <text evidence="2">Belongs to the class-IV pyridoxal-phosphate-dependent aminotransferase family.</text>
</comment>
<gene>
    <name evidence="4" type="ORF">METZ01_LOCUS58100</name>
</gene>
<dbReference type="GO" id="GO:0046394">
    <property type="term" value="P:carboxylic acid biosynthetic process"/>
    <property type="evidence" value="ECO:0007669"/>
    <property type="project" value="UniProtKB-ARBA"/>
</dbReference>
<dbReference type="AlphaFoldDB" id="A0A381SML6"/>
<dbReference type="GO" id="GO:0008652">
    <property type="term" value="P:amino acid biosynthetic process"/>
    <property type="evidence" value="ECO:0007669"/>
    <property type="project" value="UniProtKB-ARBA"/>
</dbReference>
<accession>A0A381SML6</accession>
<dbReference type="PANTHER" id="PTHR42743">
    <property type="entry name" value="AMINO-ACID AMINOTRANSFERASE"/>
    <property type="match status" value="1"/>
</dbReference>
<name>A0A381SML6_9ZZZZ</name>
<evidence type="ECO:0000256" key="3">
    <source>
        <dbReference type="ARBA" id="ARBA00022898"/>
    </source>
</evidence>
<evidence type="ECO:0000256" key="1">
    <source>
        <dbReference type="ARBA" id="ARBA00001933"/>
    </source>
</evidence>
<reference evidence="4" key="1">
    <citation type="submission" date="2018-05" db="EMBL/GenBank/DDBJ databases">
        <authorList>
            <person name="Lanie J.A."/>
            <person name="Ng W.-L."/>
            <person name="Kazmierczak K.M."/>
            <person name="Andrzejewski T.M."/>
            <person name="Davidsen T.M."/>
            <person name="Wayne K.J."/>
            <person name="Tettelin H."/>
            <person name="Glass J.I."/>
            <person name="Rusch D."/>
            <person name="Podicherti R."/>
            <person name="Tsui H.-C.T."/>
            <person name="Winkler M.E."/>
        </authorList>
    </citation>
    <scope>NUCLEOTIDE SEQUENCE</scope>
</reference>
<sequence length="304" mass="33730">MDNVEAMVNVDGVVSALSRATIPVMDRGFLYGDSVYEVFRTHEGVPLFLNDHFDRLENSARLIDMNISQGRSELIEEIRSTVAATGATRDDPLYVRYQITRGEGPMDLYPTPGLNTRYVIIVKALPSWNPEFYSRGLNLAIPQVRRNPVNALDPNIKGGNYLNNILALSAARNMGSDDSVMLNREGFVTEASNSNVWFVIDGQLATPSQGNLKGLTKKHVHRALKEAGIESLESDIHVNELHNATECFVTSATRDVMPCATLRLEDGTCLEFPTGGGEVTRQTHDVFSDYLQAYVKNHRNESLV</sequence>
<dbReference type="GO" id="GO:0003824">
    <property type="term" value="F:catalytic activity"/>
    <property type="evidence" value="ECO:0007669"/>
    <property type="project" value="InterPro"/>
</dbReference>
<dbReference type="InterPro" id="IPR043131">
    <property type="entry name" value="BCAT-like_N"/>
</dbReference>
<evidence type="ECO:0000313" key="4">
    <source>
        <dbReference type="EMBL" id="SVA05246.1"/>
    </source>
</evidence>
<evidence type="ECO:0008006" key="5">
    <source>
        <dbReference type="Google" id="ProtNLM"/>
    </source>
</evidence>
<dbReference type="Pfam" id="PF01063">
    <property type="entry name" value="Aminotran_4"/>
    <property type="match status" value="1"/>
</dbReference>
<dbReference type="InterPro" id="IPR001544">
    <property type="entry name" value="Aminotrans_IV"/>
</dbReference>
<dbReference type="EMBL" id="UINC01003317">
    <property type="protein sequence ID" value="SVA05246.1"/>
    <property type="molecule type" value="Genomic_DNA"/>
</dbReference>
<dbReference type="Gene3D" id="3.20.10.10">
    <property type="entry name" value="D-amino Acid Aminotransferase, subunit A, domain 2"/>
    <property type="match status" value="1"/>
</dbReference>
<protein>
    <recommendedName>
        <fullName evidence="5">Branched-chain-amino-acid transaminase</fullName>
    </recommendedName>
</protein>
<dbReference type="InterPro" id="IPR036038">
    <property type="entry name" value="Aminotransferase-like"/>
</dbReference>
<dbReference type="Gene3D" id="3.30.470.10">
    <property type="match status" value="1"/>
</dbReference>
<dbReference type="FunFam" id="3.20.10.10:FF:000002">
    <property type="entry name" value="D-alanine aminotransferase"/>
    <property type="match status" value="1"/>
</dbReference>
<evidence type="ECO:0000256" key="2">
    <source>
        <dbReference type="ARBA" id="ARBA00009320"/>
    </source>
</evidence>
<organism evidence="4">
    <name type="scientific">marine metagenome</name>
    <dbReference type="NCBI Taxonomy" id="408172"/>
    <lineage>
        <taxon>unclassified sequences</taxon>
        <taxon>metagenomes</taxon>
        <taxon>ecological metagenomes</taxon>
    </lineage>
</organism>
<keyword evidence="3" id="KW-0663">Pyridoxal phosphate</keyword>
<proteinExistence type="inferred from homology"/>
<dbReference type="PANTHER" id="PTHR42743:SF11">
    <property type="entry name" value="AMINODEOXYCHORISMATE LYASE"/>
    <property type="match status" value="1"/>
</dbReference>
<dbReference type="SUPFAM" id="SSF56752">
    <property type="entry name" value="D-aminoacid aminotransferase-like PLP-dependent enzymes"/>
    <property type="match status" value="1"/>
</dbReference>